<feature type="transmembrane region" description="Helical" evidence="6">
    <location>
        <begin position="1015"/>
        <end position="1039"/>
    </location>
</feature>
<evidence type="ECO:0000256" key="5">
    <source>
        <dbReference type="SAM" id="MobiDB-lite"/>
    </source>
</evidence>
<dbReference type="SUPFAM" id="SSF50249">
    <property type="entry name" value="Nucleic acid-binding proteins"/>
    <property type="match status" value="1"/>
</dbReference>
<keyword evidence="2 6" id="KW-0812">Transmembrane</keyword>
<feature type="domain" description="S1 motif" evidence="7">
    <location>
        <begin position="802"/>
        <end position="870"/>
    </location>
</feature>
<dbReference type="PANTHER" id="PTHR47600">
    <property type="entry name" value="NUCLEIC ACID-BINDING, OB-FOLD-LIKE PROTEIN"/>
    <property type="match status" value="1"/>
</dbReference>
<feature type="transmembrane region" description="Helical" evidence="6">
    <location>
        <begin position="988"/>
        <end position="1008"/>
    </location>
</feature>
<comment type="caution">
    <text evidence="8">The sequence shown here is derived from an EMBL/GenBank/DDBJ whole genome shotgun (WGS) entry which is preliminary data.</text>
</comment>
<organism evidence="8 9">
    <name type="scientific">Rhododendron griersonianum</name>
    <dbReference type="NCBI Taxonomy" id="479676"/>
    <lineage>
        <taxon>Eukaryota</taxon>
        <taxon>Viridiplantae</taxon>
        <taxon>Streptophyta</taxon>
        <taxon>Embryophyta</taxon>
        <taxon>Tracheophyta</taxon>
        <taxon>Spermatophyta</taxon>
        <taxon>Magnoliopsida</taxon>
        <taxon>eudicotyledons</taxon>
        <taxon>Gunneridae</taxon>
        <taxon>Pentapetalae</taxon>
        <taxon>asterids</taxon>
        <taxon>Ericales</taxon>
        <taxon>Ericaceae</taxon>
        <taxon>Ericoideae</taxon>
        <taxon>Rhodoreae</taxon>
        <taxon>Rhododendron</taxon>
    </lineage>
</organism>
<accession>A0AAV6LEQ6</accession>
<dbReference type="Proteomes" id="UP000823749">
    <property type="component" value="Chromosome 2"/>
</dbReference>
<dbReference type="Pfam" id="PF00575">
    <property type="entry name" value="S1"/>
    <property type="match status" value="1"/>
</dbReference>
<evidence type="ECO:0000256" key="3">
    <source>
        <dbReference type="ARBA" id="ARBA00022989"/>
    </source>
</evidence>
<keyword evidence="4 6" id="KW-0472">Membrane</keyword>
<proteinExistence type="predicted"/>
<keyword evidence="3 6" id="KW-1133">Transmembrane helix</keyword>
<dbReference type="InterPro" id="IPR003029">
    <property type="entry name" value="S1_domain"/>
</dbReference>
<evidence type="ECO:0000256" key="6">
    <source>
        <dbReference type="SAM" id="Phobius"/>
    </source>
</evidence>
<feature type="compositionally biased region" description="Polar residues" evidence="5">
    <location>
        <begin position="309"/>
        <end position="322"/>
    </location>
</feature>
<dbReference type="EMBL" id="JACTNZ010000002">
    <property type="protein sequence ID" value="KAG5563165.1"/>
    <property type="molecule type" value="Genomic_DNA"/>
</dbReference>
<dbReference type="PANTHER" id="PTHR47600:SF1">
    <property type="entry name" value="NUCLEIC ACID-BINDING, OB-FOLD-LIKE PROTEIN"/>
    <property type="match status" value="1"/>
</dbReference>
<dbReference type="InterPro" id="IPR012340">
    <property type="entry name" value="NA-bd_OB-fold"/>
</dbReference>
<comment type="subcellular location">
    <subcellularLocation>
        <location evidence="1">Membrane</location>
        <topology evidence="1">Multi-pass membrane protein</topology>
    </subcellularLocation>
</comment>
<keyword evidence="9" id="KW-1185">Reference proteome</keyword>
<dbReference type="GO" id="GO:0003676">
    <property type="term" value="F:nucleic acid binding"/>
    <property type="evidence" value="ECO:0007669"/>
    <property type="project" value="InterPro"/>
</dbReference>
<name>A0AAV6LEQ6_9ERIC</name>
<dbReference type="Pfam" id="PF00335">
    <property type="entry name" value="Tetraspanin"/>
    <property type="match status" value="1"/>
</dbReference>
<evidence type="ECO:0000256" key="4">
    <source>
        <dbReference type="ARBA" id="ARBA00023136"/>
    </source>
</evidence>
<evidence type="ECO:0000313" key="9">
    <source>
        <dbReference type="Proteomes" id="UP000823749"/>
    </source>
</evidence>
<gene>
    <name evidence="8" type="ORF">RHGRI_005801</name>
</gene>
<dbReference type="PROSITE" id="PS50126">
    <property type="entry name" value="S1"/>
    <property type="match status" value="1"/>
</dbReference>
<protein>
    <recommendedName>
        <fullName evidence="7">S1 motif domain-containing protein</fullName>
    </recommendedName>
</protein>
<feature type="region of interest" description="Disordered" evidence="5">
    <location>
        <begin position="214"/>
        <end position="322"/>
    </location>
</feature>
<dbReference type="SMART" id="SM00316">
    <property type="entry name" value="S1"/>
    <property type="match status" value="2"/>
</dbReference>
<dbReference type="PRINTS" id="PR00259">
    <property type="entry name" value="TMFOUR"/>
</dbReference>
<reference evidence="8" key="1">
    <citation type="submission" date="2020-08" db="EMBL/GenBank/DDBJ databases">
        <title>Plant Genome Project.</title>
        <authorList>
            <person name="Zhang R.-G."/>
        </authorList>
    </citation>
    <scope>NUCLEOTIDE SEQUENCE</scope>
    <source>
        <strain evidence="8">WSP0</strain>
        <tissue evidence="8">Leaf</tissue>
    </source>
</reference>
<feature type="transmembrane region" description="Helical" evidence="6">
    <location>
        <begin position="1174"/>
        <end position="1196"/>
    </location>
</feature>
<dbReference type="AlphaFoldDB" id="A0AAV6LEQ6"/>
<evidence type="ECO:0000313" key="8">
    <source>
        <dbReference type="EMBL" id="KAG5563165.1"/>
    </source>
</evidence>
<dbReference type="InterPro" id="IPR018499">
    <property type="entry name" value="Tetraspanin/Peripherin"/>
</dbReference>
<dbReference type="GO" id="GO:0016020">
    <property type="term" value="C:membrane"/>
    <property type="evidence" value="ECO:0007669"/>
    <property type="project" value="UniProtKB-SubCell"/>
</dbReference>
<dbReference type="Gene3D" id="2.40.50.140">
    <property type="entry name" value="Nucleic acid-binding proteins"/>
    <property type="match status" value="1"/>
</dbReference>
<feature type="compositionally biased region" description="Polar residues" evidence="5">
    <location>
        <begin position="257"/>
        <end position="274"/>
    </location>
</feature>
<sequence length="1207" mass="134641">MDLGLPLTTASATNNPTYIRFFLPSYCTPTRSVRTSNVSFPLRKPSKLLVRASNDDPQLDQNEQMDFEFGRLMGEDPNLTLAKIMAKRLNPDVSYLEVEKSFNKRKGKPVVIEELPFDVERKSTTSPNGLNLVRPVPRKGVKFEADNKPIKTDVRNGSQLMRKPIDNARDPLPNIILRKPTALNEDYSGPHTSSQSRIKPNPLLENWKIQAERMGGDNTRGSLPNVVLRKPTTLNKDDIVPQTSSQSRIEPNPLSEMENSQPERTGVDSMQGSLPSVVLRKPTTLSQDDIGPQKLSQSSIKPSSLLEMENSQPERTGVDSMQGSLPNVVLRKPTTLNEDDIGPQKSLQLRIKPNSSLEVGNNQPVRTGVDNTSGSFPNVVLRKPSTINEDDIELRIEQNLSLEMGNKETQDSFSDITLLKKPDQMSGNLNTDKKQESDAEAKFKGVDTFEDDSQKKASIATEAANMIRLLSQPKQTGFGKYLSEKLESSNDDKQSNSGDDFKVKNLEVVNLSAGKVNTSKSNYAESMECGNDSLPRDFGLEDFSTTGLQLLEQSVMGSSEKISASETYLVDSDMKGFADAALQGKPKRLDQGVKATSNLSKRAVTRSNPESYGNVCELENFLATSTIKEHEDVDWKRMEDLTKTGQREKVEVISYSTRGFVVSFGSLIGFLPYRDVAYRWKFLAFESWLRRNGIDPSKYKDNLGIIGKYGIADETSLDSSLGPEIGQNVDVDISPDMAVEDLLRIYNHKKLRHLSFFVGQKMPVHVVLADRNTRRLIFSSRPKEAEESIEKKRNLMAKLSIGDVVKCCITKFNYTGVFVEVDGVPALIHETEVSWDATLDPGSYFKIGQIIEAKVHQLDFSTDRIHLSLKEMAEQSNEARDAIIGERDSLDGRSEAAQANTEWTEVESLIKELQQFEGIQSVSKGRFSLSPGLAPTLQVYMASVIENEYKLLARSGNKVQELLAVVVMGFGVWMSTHHDGCRKSLTLPVLGLGAVIFVVSIIGFLGALKKNSVLLWIYLIMLCSILVAILVFTVLAFIITNNGSGHKVAGLRYKEYQLQDYSSWFLKQLNNTHNWEHLRGCLVKSDDCNNLSKKYKTLKEYKVAKLTPIEAGCCRPPSECGYPAINASYYDLSFHPISSNKDCKLYKNSKAIKCYSCDSCKAGVAQYMKTEWRVVAIFNVVLFVVLSIIYFVGCCARRNAARNRSKV</sequence>
<evidence type="ECO:0000256" key="2">
    <source>
        <dbReference type="ARBA" id="ARBA00022692"/>
    </source>
</evidence>
<evidence type="ECO:0000259" key="7">
    <source>
        <dbReference type="PROSITE" id="PS50126"/>
    </source>
</evidence>
<evidence type="ECO:0000256" key="1">
    <source>
        <dbReference type="ARBA" id="ARBA00004141"/>
    </source>
</evidence>